<keyword evidence="1" id="KW-0812">Transmembrane</keyword>
<feature type="transmembrane region" description="Helical" evidence="1">
    <location>
        <begin position="12"/>
        <end position="30"/>
    </location>
</feature>
<gene>
    <name evidence="2" type="ORF">D3H65_15740</name>
</gene>
<dbReference type="AlphaFoldDB" id="A0A3B7MQV0"/>
<proteinExistence type="predicted"/>
<organism evidence="2 3">
    <name type="scientific">Paraflavitalea soli</name>
    <dbReference type="NCBI Taxonomy" id="2315862"/>
    <lineage>
        <taxon>Bacteria</taxon>
        <taxon>Pseudomonadati</taxon>
        <taxon>Bacteroidota</taxon>
        <taxon>Chitinophagia</taxon>
        <taxon>Chitinophagales</taxon>
        <taxon>Chitinophagaceae</taxon>
        <taxon>Paraflavitalea</taxon>
    </lineage>
</organism>
<feature type="transmembrane region" description="Helical" evidence="1">
    <location>
        <begin position="91"/>
        <end position="111"/>
    </location>
</feature>
<accession>A0A3B7MQV0</accession>
<feature type="transmembrane region" description="Helical" evidence="1">
    <location>
        <begin position="42"/>
        <end position="63"/>
    </location>
</feature>
<keyword evidence="3" id="KW-1185">Reference proteome</keyword>
<name>A0A3B7MQV0_9BACT</name>
<dbReference type="EMBL" id="CP032157">
    <property type="protein sequence ID" value="AXY75346.1"/>
    <property type="molecule type" value="Genomic_DNA"/>
</dbReference>
<evidence type="ECO:0000313" key="3">
    <source>
        <dbReference type="Proteomes" id="UP000263900"/>
    </source>
</evidence>
<dbReference type="Proteomes" id="UP000263900">
    <property type="component" value="Chromosome"/>
</dbReference>
<evidence type="ECO:0000256" key="1">
    <source>
        <dbReference type="SAM" id="Phobius"/>
    </source>
</evidence>
<dbReference type="KEGG" id="pseg:D3H65_15740"/>
<evidence type="ECO:0000313" key="2">
    <source>
        <dbReference type="EMBL" id="AXY75346.1"/>
    </source>
</evidence>
<keyword evidence="1" id="KW-0472">Membrane</keyword>
<reference evidence="2 3" key="1">
    <citation type="submission" date="2018-09" db="EMBL/GenBank/DDBJ databases">
        <title>Genome sequencing of strain 6GH32-13.</title>
        <authorList>
            <person name="Weon H.-Y."/>
            <person name="Heo J."/>
            <person name="Kwon S.-W."/>
        </authorList>
    </citation>
    <scope>NUCLEOTIDE SEQUENCE [LARGE SCALE GENOMIC DNA]</scope>
    <source>
        <strain evidence="2 3">5GH32-13</strain>
    </source>
</reference>
<keyword evidence="1" id="KW-1133">Transmembrane helix</keyword>
<sequence length="115" mass="13284">MTSLSARLQAMYIVSFSAGGWILLIQAVFLRLVRRAWFSTPSLAMSFAVSVYVITAMLFYYIFIINSYDEKICNQYEKSGNNDPNKRNGQFVSFFVAMVPYVLLLSLRVFFPRNH</sequence>
<protein>
    <submittedName>
        <fullName evidence="2">Uncharacterized protein</fullName>
    </submittedName>
</protein>